<accession>A0ABT1LIQ3</accession>
<keyword evidence="6 9" id="KW-0133">Cell shape</keyword>
<dbReference type="Gene3D" id="2.40.440.10">
    <property type="entry name" value="L,D-transpeptidase catalytic domain-like"/>
    <property type="match status" value="1"/>
</dbReference>
<evidence type="ECO:0000313" key="12">
    <source>
        <dbReference type="Proteomes" id="UP001205890"/>
    </source>
</evidence>
<comment type="caution">
    <text evidence="11">The sequence shown here is derived from an EMBL/GenBank/DDBJ whole genome shotgun (WGS) entry which is preliminary data.</text>
</comment>
<evidence type="ECO:0000256" key="6">
    <source>
        <dbReference type="ARBA" id="ARBA00022960"/>
    </source>
</evidence>
<evidence type="ECO:0000256" key="7">
    <source>
        <dbReference type="ARBA" id="ARBA00022984"/>
    </source>
</evidence>
<dbReference type="PANTHER" id="PTHR30582">
    <property type="entry name" value="L,D-TRANSPEPTIDASE"/>
    <property type="match status" value="1"/>
</dbReference>
<feature type="domain" description="L,D-TPase catalytic" evidence="10">
    <location>
        <begin position="79"/>
        <end position="215"/>
    </location>
</feature>
<reference evidence="11 12" key="1">
    <citation type="submission" date="2022-07" db="EMBL/GenBank/DDBJ databases">
        <authorList>
            <person name="Li W.-J."/>
            <person name="Deng Q.-Q."/>
        </authorList>
    </citation>
    <scope>NUCLEOTIDE SEQUENCE [LARGE SCALE GENOMIC DNA]</scope>
    <source>
        <strain evidence="11 12">SYSU M60028</strain>
    </source>
</reference>
<organism evidence="11 12">
    <name type="scientific">Alsobacter ponti</name>
    <dbReference type="NCBI Taxonomy" id="2962936"/>
    <lineage>
        <taxon>Bacteria</taxon>
        <taxon>Pseudomonadati</taxon>
        <taxon>Pseudomonadota</taxon>
        <taxon>Alphaproteobacteria</taxon>
        <taxon>Hyphomicrobiales</taxon>
        <taxon>Alsobacteraceae</taxon>
        <taxon>Alsobacter</taxon>
    </lineage>
</organism>
<dbReference type="PROSITE" id="PS51257">
    <property type="entry name" value="PROKAR_LIPOPROTEIN"/>
    <property type="match status" value="1"/>
</dbReference>
<sequence length="220" mass="24257">MSKISRRFLVLGTPALLAGCVSERRLASLPALPVHDESFYLTYGEIRGERFPVPAVDPYDVNPEYLRRQVVYDGPESAGSIVIDPNERYLYLVQPGGKAMRYGVGVGREGFAWSGAATIRRKSEWPTWTPPGSMIQRQPELAEYAGGMPGGLENPLGARAMYLYQGDRDTLYRIHGTNEPGSIGSAVSSGCIRLINQDIIDLYRRVPIGTRVVVRPAEIS</sequence>
<dbReference type="PANTHER" id="PTHR30582:SF24">
    <property type="entry name" value="L,D-TRANSPEPTIDASE ERFK_SRFK-RELATED"/>
    <property type="match status" value="1"/>
</dbReference>
<evidence type="ECO:0000256" key="9">
    <source>
        <dbReference type="PROSITE-ProRule" id="PRU01373"/>
    </source>
</evidence>
<keyword evidence="3" id="KW-0328">Glycosyltransferase</keyword>
<dbReference type="PROSITE" id="PS52029">
    <property type="entry name" value="LD_TPASE"/>
    <property type="match status" value="1"/>
</dbReference>
<feature type="active site" description="Proton donor/acceptor" evidence="9">
    <location>
        <position position="175"/>
    </location>
</feature>
<dbReference type="InterPro" id="IPR050979">
    <property type="entry name" value="LD-transpeptidase"/>
</dbReference>
<dbReference type="CDD" id="cd16913">
    <property type="entry name" value="YkuD_like"/>
    <property type="match status" value="1"/>
</dbReference>
<evidence type="ECO:0000313" key="11">
    <source>
        <dbReference type="EMBL" id="MCP8941023.1"/>
    </source>
</evidence>
<keyword evidence="4" id="KW-0808">Transferase</keyword>
<comment type="pathway">
    <text evidence="1 9">Cell wall biogenesis; peptidoglycan biosynthesis.</text>
</comment>
<dbReference type="InterPro" id="IPR005490">
    <property type="entry name" value="LD_TPept_cat_dom"/>
</dbReference>
<evidence type="ECO:0000256" key="5">
    <source>
        <dbReference type="ARBA" id="ARBA00022801"/>
    </source>
</evidence>
<comment type="similarity">
    <text evidence="2">Belongs to the YkuD family.</text>
</comment>
<evidence type="ECO:0000256" key="2">
    <source>
        <dbReference type="ARBA" id="ARBA00005992"/>
    </source>
</evidence>
<keyword evidence="12" id="KW-1185">Reference proteome</keyword>
<dbReference type="EMBL" id="JANCLU010000033">
    <property type="protein sequence ID" value="MCP8941023.1"/>
    <property type="molecule type" value="Genomic_DNA"/>
</dbReference>
<name>A0ABT1LIQ3_9HYPH</name>
<dbReference type="Proteomes" id="UP001205890">
    <property type="component" value="Unassembled WGS sequence"/>
</dbReference>
<protein>
    <submittedName>
        <fullName evidence="11">L,D-transpeptidase</fullName>
    </submittedName>
</protein>
<dbReference type="InterPro" id="IPR038063">
    <property type="entry name" value="Transpep_catalytic_dom"/>
</dbReference>
<evidence type="ECO:0000256" key="4">
    <source>
        <dbReference type="ARBA" id="ARBA00022679"/>
    </source>
</evidence>
<keyword evidence="5" id="KW-0378">Hydrolase</keyword>
<gene>
    <name evidence="11" type="ORF">NK718_21065</name>
</gene>
<dbReference type="RefSeq" id="WP_254746423.1">
    <property type="nucleotide sequence ID" value="NZ_JANCLU010000033.1"/>
</dbReference>
<proteinExistence type="inferred from homology"/>
<evidence type="ECO:0000256" key="3">
    <source>
        <dbReference type="ARBA" id="ARBA00022676"/>
    </source>
</evidence>
<dbReference type="Pfam" id="PF03734">
    <property type="entry name" value="YkuD"/>
    <property type="match status" value="1"/>
</dbReference>
<keyword evidence="7 9" id="KW-0573">Peptidoglycan synthesis</keyword>
<dbReference type="SUPFAM" id="SSF141523">
    <property type="entry name" value="L,D-transpeptidase catalytic domain-like"/>
    <property type="match status" value="1"/>
</dbReference>
<feature type="active site" description="Nucleophile" evidence="9">
    <location>
        <position position="191"/>
    </location>
</feature>
<evidence type="ECO:0000259" key="10">
    <source>
        <dbReference type="PROSITE" id="PS52029"/>
    </source>
</evidence>
<keyword evidence="8 9" id="KW-0961">Cell wall biogenesis/degradation</keyword>
<evidence type="ECO:0000256" key="8">
    <source>
        <dbReference type="ARBA" id="ARBA00023316"/>
    </source>
</evidence>
<evidence type="ECO:0000256" key="1">
    <source>
        <dbReference type="ARBA" id="ARBA00004752"/>
    </source>
</evidence>